<proteinExistence type="predicted"/>
<evidence type="ECO:0000313" key="2">
    <source>
        <dbReference type="EMBL" id="SCZ64010.1"/>
    </source>
</evidence>
<dbReference type="Proteomes" id="UP000198767">
    <property type="component" value="Unassembled WGS sequence"/>
</dbReference>
<sequence length="71" mass="8096">MANVAHISVEAPKLGLRKLFVELQKRFKTHHVYRATHNALRELSDRELADLGLNRSMVKRAALEAAYGRNI</sequence>
<dbReference type="OrthoDB" id="8244198at2"/>
<reference evidence="2 3" key="1">
    <citation type="submission" date="2016-10" db="EMBL/GenBank/DDBJ databases">
        <authorList>
            <person name="de Groot N.N."/>
        </authorList>
    </citation>
    <scope>NUCLEOTIDE SEQUENCE [LARGE SCALE GENOMIC DNA]</scope>
    <source>
        <strain evidence="2 3">U95</strain>
    </source>
</reference>
<keyword evidence="3" id="KW-1185">Reference proteome</keyword>
<dbReference type="RefSeq" id="WP_090218520.1">
    <property type="nucleotide sequence ID" value="NZ_FMWG01000005.1"/>
</dbReference>
<evidence type="ECO:0000259" key="1">
    <source>
        <dbReference type="Pfam" id="PF06568"/>
    </source>
</evidence>
<dbReference type="AlphaFoldDB" id="A0A1G5QR48"/>
<organism evidence="2 3">
    <name type="scientific">Epibacterium ulvae</name>
    <dbReference type="NCBI Taxonomy" id="1156985"/>
    <lineage>
        <taxon>Bacteria</taxon>
        <taxon>Pseudomonadati</taxon>
        <taxon>Pseudomonadota</taxon>
        <taxon>Alphaproteobacteria</taxon>
        <taxon>Rhodobacterales</taxon>
        <taxon>Roseobacteraceae</taxon>
        <taxon>Epibacterium</taxon>
    </lineage>
</organism>
<dbReference type="EMBL" id="FMWG01000005">
    <property type="protein sequence ID" value="SCZ64010.1"/>
    <property type="molecule type" value="Genomic_DNA"/>
</dbReference>
<evidence type="ECO:0000313" key="3">
    <source>
        <dbReference type="Proteomes" id="UP000198767"/>
    </source>
</evidence>
<dbReference type="Pfam" id="PF06568">
    <property type="entry name" value="YjiS-like"/>
    <property type="match status" value="1"/>
</dbReference>
<feature type="domain" description="YjiS-like" evidence="1">
    <location>
        <begin position="27"/>
        <end position="58"/>
    </location>
</feature>
<dbReference type="STRING" id="1156985.SAMN04488118_105170"/>
<gene>
    <name evidence="2" type="ORF">SAMN04488118_105170</name>
</gene>
<accession>A0A1G5QR48</accession>
<protein>
    <recommendedName>
        <fullName evidence="1">YjiS-like domain-containing protein</fullName>
    </recommendedName>
</protein>
<dbReference type="InterPro" id="IPR009506">
    <property type="entry name" value="YjiS-like"/>
</dbReference>
<name>A0A1G5QR48_9RHOB</name>